<dbReference type="EC" id="5.6.2.4" evidence="13"/>
<evidence type="ECO:0000256" key="2">
    <source>
        <dbReference type="ARBA" id="ARBA00022741"/>
    </source>
</evidence>
<evidence type="ECO:0000256" key="6">
    <source>
        <dbReference type="ARBA" id="ARBA00022839"/>
    </source>
</evidence>
<evidence type="ECO:0000256" key="5">
    <source>
        <dbReference type="ARBA" id="ARBA00022806"/>
    </source>
</evidence>
<dbReference type="NCBIfam" id="TIGR02785">
    <property type="entry name" value="addA_Gpos"/>
    <property type="match status" value="1"/>
</dbReference>
<keyword evidence="18" id="KW-1185">Reference proteome</keyword>
<evidence type="ECO:0000256" key="12">
    <source>
        <dbReference type="ARBA" id="ARBA00048988"/>
    </source>
</evidence>
<protein>
    <recommendedName>
        <fullName evidence="13">ATP-dependent helicase/nuclease subunit A</fullName>
        <ecNumber evidence="13">3.1.-.-</ecNumber>
        <ecNumber evidence="13">5.6.2.4</ecNumber>
    </recommendedName>
    <alternativeName>
        <fullName evidence="13">ATP-dependent helicase/nuclease AddA</fullName>
    </alternativeName>
    <alternativeName>
        <fullName evidence="13">DNA 3'-5' helicase AddA</fullName>
    </alternativeName>
</protein>
<gene>
    <name evidence="13" type="primary">addA</name>
    <name evidence="17" type="ordered locus">Bcell_1965</name>
</gene>
<keyword evidence="2 13" id="KW-0547">Nucleotide-binding</keyword>
<sequence>MKISPKPKGAYWTDDQWKAIDASGNNILVAAAAGSGKTAVLVERIIRKIVNHNVDVDQLLIVTFTNAAAAEMRHRIGDAIEKQLKDDPTSLHLRRQLTLLNRANISTLHSFCMKVVRQFYYVVDIDPSFRLLDTTEGELIREEILEELFEEEYGNENNHEFFHVVDSYSGDRSDEPLRQLIRKLYDFSRSHPDPNAWLDELVNTYNLENTSTIEELPWTKELMQDVKLQLQGALYWIEKAMDLTREPNGPAKYSETFEEDILYIDSLIRASTWEQLYARFQSGSFKTIKRITKKDLVDEELKERAKSLRDQAKKQVEAIKNELFTKEPDSFLEELKEMAPSVKTIARLIKAFSERYLEAKKENAVLDFNDLEHFCLAILADESEDGQWSPTRAASEFQDHFVEVLIDEYQDTNLVQETIVSLLSKGNNRFMVGDVKQSIYRFRLAEPTLFLNKYKEYKKEGDCEGWRIDLAKNFRSRCEILDATNYLFRQMMDETVGEINYDSDAELRLGNEDYLDQDGLETEVAIINKGKPITVEDPGDTQVTLEEDLETSQMETRFIIKEIKRLIKEKYPVYDKNLKATRPVTYRDIVILMRSMPWAATMMDECKQEGIPIYADLSTGYFDAVEVRVMMSLLKVIDNPYQDVAVASVLRSPIYQFNEQQLAHVRIMERDGAYYDAIKKTAEQSPEKEISEKARHFLLHLERWRTKARSGALSDLIWELYRETGYYDYVGGMPGGKQRQANLRALYDRARAYEATSFRGLFRFLHFVERMQERGDDLGAARALGEQEDVVRIMTIHKSKGLEFPIVFVAGANKKFNMQDLRGSYLLHKDLGFGSKYIDPKLRVAYPSLPQLAIKKRMHLESLAEEMRVLYVALTRAKEKLYLIGTVNEAEKSLHKWKEFMNEKEWLLPAVDRQKGNSYLDWIGPAVLRHHAVQRSLFGEEQSNSMEEVHADPSKWFVSIIEQEDLKFSTEEKIISDTGMKSLIANFEKVPIQSSEINDIINRLEWRYRYNSAAVFQSKQTVSDLKRQQYKDEYSGSFYSDGFQSKYADRPKFLQKEALSSAERGTVIHAVMQHISLSQIPSEDDINKHLFYMVENELLTKEQANAVNIEEVLLFFESPIGKRLINAEWVEREIPFSIGIDASNAYTDWGDSEEETVLIQGVIDCVFKDELGVVLLDYKTDAIENRFSGGFQEAYATLKERYNTQMKLYIQAVEMSWNKPVDEAHLYFFDGGYLLTMKGGEL</sequence>
<evidence type="ECO:0000256" key="1">
    <source>
        <dbReference type="ARBA" id="ARBA00022722"/>
    </source>
</evidence>
<evidence type="ECO:0000256" key="8">
    <source>
        <dbReference type="ARBA" id="ARBA00023125"/>
    </source>
</evidence>
<feature type="domain" description="UvrD-like helicase C-terminal" evidence="16">
    <location>
        <begin position="512"/>
        <end position="801"/>
    </location>
</feature>
<dbReference type="STRING" id="649639.Bcell_1965"/>
<dbReference type="InterPro" id="IPR014016">
    <property type="entry name" value="UvrD-like_ATP-bd"/>
</dbReference>
<evidence type="ECO:0000259" key="16">
    <source>
        <dbReference type="PROSITE" id="PS51217"/>
    </source>
</evidence>
<dbReference type="Proteomes" id="UP000001401">
    <property type="component" value="Chromosome"/>
</dbReference>
<keyword evidence="6 13" id="KW-0269">Exonuclease</keyword>
<dbReference type="GO" id="GO:0005829">
    <property type="term" value="C:cytosol"/>
    <property type="evidence" value="ECO:0007669"/>
    <property type="project" value="TreeGrafter"/>
</dbReference>
<dbReference type="InterPro" id="IPR014152">
    <property type="entry name" value="AddA"/>
</dbReference>
<dbReference type="HAMAP" id="MF_01451">
    <property type="entry name" value="AddA"/>
    <property type="match status" value="1"/>
</dbReference>
<dbReference type="GO" id="GO:0003690">
    <property type="term" value="F:double-stranded DNA binding"/>
    <property type="evidence" value="ECO:0007669"/>
    <property type="project" value="UniProtKB-UniRule"/>
</dbReference>
<comment type="catalytic activity">
    <reaction evidence="12 13">
        <text>ATP + H2O = ADP + phosphate + H(+)</text>
        <dbReference type="Rhea" id="RHEA:13065"/>
        <dbReference type="ChEBI" id="CHEBI:15377"/>
        <dbReference type="ChEBI" id="CHEBI:15378"/>
        <dbReference type="ChEBI" id="CHEBI:30616"/>
        <dbReference type="ChEBI" id="CHEBI:43474"/>
        <dbReference type="ChEBI" id="CHEBI:456216"/>
        <dbReference type="EC" id="5.6.2.4"/>
    </reaction>
</comment>
<dbReference type="KEGG" id="bco:Bcell_1965"/>
<comment type="catalytic activity">
    <reaction evidence="11 13">
        <text>Couples ATP hydrolysis with the unwinding of duplex DNA by translocating in the 3'-5' direction.</text>
        <dbReference type="EC" id="5.6.2.4"/>
    </reaction>
</comment>
<dbReference type="InterPro" id="IPR011335">
    <property type="entry name" value="Restrct_endonuc-II-like"/>
</dbReference>
<dbReference type="InterPro" id="IPR038726">
    <property type="entry name" value="PDDEXK_AddAB-type"/>
</dbReference>
<evidence type="ECO:0000256" key="4">
    <source>
        <dbReference type="ARBA" id="ARBA00022801"/>
    </source>
</evidence>
<dbReference type="FunFam" id="3.40.50.300:FF:001196">
    <property type="entry name" value="ATP-dependent helicase/nuclease subunit A"/>
    <property type="match status" value="1"/>
</dbReference>
<dbReference type="SUPFAM" id="SSF52540">
    <property type="entry name" value="P-loop containing nucleoside triphosphate hydrolases"/>
    <property type="match status" value="1"/>
</dbReference>
<organism evidence="17 18">
    <name type="scientific">Evansella cellulosilytica (strain ATCC 21833 / DSM 2522 / FERM P-1141 / JCM 9156 / N-4)</name>
    <name type="common">Bacillus cellulosilyticus</name>
    <dbReference type="NCBI Taxonomy" id="649639"/>
    <lineage>
        <taxon>Bacteria</taxon>
        <taxon>Bacillati</taxon>
        <taxon>Bacillota</taxon>
        <taxon>Bacilli</taxon>
        <taxon>Bacillales</taxon>
        <taxon>Bacillaceae</taxon>
        <taxon>Evansella</taxon>
    </lineage>
</organism>
<dbReference type="CDD" id="cd17932">
    <property type="entry name" value="DEXQc_UvrD"/>
    <property type="match status" value="1"/>
</dbReference>
<name>E6U0B1_EVAC2</name>
<dbReference type="Pfam" id="PF12705">
    <property type="entry name" value="PDDEXK_1"/>
    <property type="match status" value="1"/>
</dbReference>
<evidence type="ECO:0000259" key="15">
    <source>
        <dbReference type="PROSITE" id="PS51198"/>
    </source>
</evidence>
<dbReference type="PANTHER" id="PTHR11070">
    <property type="entry name" value="UVRD / RECB / PCRA DNA HELICASE FAMILY MEMBER"/>
    <property type="match status" value="1"/>
</dbReference>
<dbReference type="Gene3D" id="3.40.50.300">
    <property type="entry name" value="P-loop containing nucleotide triphosphate hydrolases"/>
    <property type="match status" value="4"/>
</dbReference>
<dbReference type="PROSITE" id="PS51217">
    <property type="entry name" value="UVRD_HELICASE_CTER"/>
    <property type="match status" value="1"/>
</dbReference>
<comment type="similarity">
    <text evidence="13">Belongs to the helicase family. AddA subfamily.</text>
</comment>
<keyword evidence="1 13" id="KW-0540">Nuclease</keyword>
<dbReference type="GO" id="GO:0016887">
    <property type="term" value="F:ATP hydrolysis activity"/>
    <property type="evidence" value="ECO:0007669"/>
    <property type="project" value="RHEA"/>
</dbReference>
<dbReference type="GO" id="GO:0005524">
    <property type="term" value="F:ATP binding"/>
    <property type="evidence" value="ECO:0007669"/>
    <property type="project" value="UniProtKB-UniRule"/>
</dbReference>
<evidence type="ECO:0000256" key="13">
    <source>
        <dbReference type="HAMAP-Rule" id="MF_01451"/>
    </source>
</evidence>
<keyword evidence="10 13" id="KW-0413">Isomerase</keyword>
<dbReference type="InterPro" id="IPR000212">
    <property type="entry name" value="DNA_helicase_UvrD/REP"/>
</dbReference>
<proteinExistence type="inferred from homology"/>
<dbReference type="InterPro" id="IPR011604">
    <property type="entry name" value="PDDEXK-like_dom_sf"/>
</dbReference>
<comment type="cofactor">
    <cofactor evidence="13">
        <name>Mg(2+)</name>
        <dbReference type="ChEBI" id="CHEBI:18420"/>
    </cofactor>
</comment>
<accession>E6U0B1</accession>
<dbReference type="GO" id="GO:0043138">
    <property type="term" value="F:3'-5' DNA helicase activity"/>
    <property type="evidence" value="ECO:0007669"/>
    <property type="project" value="UniProtKB-UniRule"/>
</dbReference>
<dbReference type="GO" id="GO:0008408">
    <property type="term" value="F:3'-5' exonuclease activity"/>
    <property type="evidence" value="ECO:0007669"/>
    <property type="project" value="UniProtKB-UniRule"/>
</dbReference>
<keyword evidence="7 13" id="KW-0067">ATP-binding</keyword>
<dbReference type="FunFam" id="3.40.50.300:FF:001236">
    <property type="entry name" value="ATP-dependent helicase/nuclease subunit A"/>
    <property type="match status" value="1"/>
</dbReference>
<dbReference type="Pfam" id="PF00580">
    <property type="entry name" value="UvrD-helicase"/>
    <property type="match status" value="1"/>
</dbReference>
<dbReference type="GO" id="GO:0000724">
    <property type="term" value="P:double-strand break repair via homologous recombination"/>
    <property type="evidence" value="ECO:0007669"/>
    <property type="project" value="UniProtKB-UniRule"/>
</dbReference>
<evidence type="ECO:0000313" key="18">
    <source>
        <dbReference type="Proteomes" id="UP000001401"/>
    </source>
</evidence>
<feature type="domain" description="UvrD-like helicase ATP-binding" evidence="15">
    <location>
        <begin position="10"/>
        <end position="477"/>
    </location>
</feature>
<dbReference type="EMBL" id="CP002394">
    <property type="protein sequence ID" value="ADU30227.1"/>
    <property type="molecule type" value="Genomic_DNA"/>
</dbReference>
<dbReference type="HOGENOM" id="CLU_001114_3_1_9"/>
<dbReference type="Pfam" id="PF13361">
    <property type="entry name" value="UvrD_C"/>
    <property type="match status" value="1"/>
</dbReference>
<evidence type="ECO:0000256" key="7">
    <source>
        <dbReference type="ARBA" id="ARBA00022840"/>
    </source>
</evidence>
<comment type="subunit">
    <text evidence="13">Heterodimer of AddA and AddB/RexB.</text>
</comment>
<reference evidence="17 18" key="1">
    <citation type="submission" date="2010-12" db="EMBL/GenBank/DDBJ databases">
        <title>Complete sequence of Bacillus cellulosilyticus DSM 2522.</title>
        <authorList>
            <consortium name="US DOE Joint Genome Institute"/>
            <person name="Lucas S."/>
            <person name="Copeland A."/>
            <person name="Lapidus A."/>
            <person name="Cheng J.-F."/>
            <person name="Bruce D."/>
            <person name="Goodwin L."/>
            <person name="Pitluck S."/>
            <person name="Chertkov O."/>
            <person name="Detter J.C."/>
            <person name="Han C."/>
            <person name="Tapia R."/>
            <person name="Land M."/>
            <person name="Hauser L."/>
            <person name="Jeffries C."/>
            <person name="Kyrpides N."/>
            <person name="Ivanova N."/>
            <person name="Mikhailova N."/>
            <person name="Brumm P."/>
            <person name="Mead D."/>
            <person name="Woyke T."/>
        </authorList>
    </citation>
    <scope>NUCLEOTIDE SEQUENCE [LARGE SCALE GENOMIC DNA]</scope>
    <source>
        <strain evidence="18">ATCC 21833 / DSM 2522 / FERM P-1141 / JCM 9156 / N-4</strain>
    </source>
</reference>
<keyword evidence="9 13" id="KW-0234">DNA repair</keyword>
<evidence type="ECO:0000256" key="9">
    <source>
        <dbReference type="ARBA" id="ARBA00023204"/>
    </source>
</evidence>
<dbReference type="eggNOG" id="COG1074">
    <property type="taxonomic scope" value="Bacteria"/>
</dbReference>
<dbReference type="EC" id="3.1.-.-" evidence="13"/>
<dbReference type="RefSeq" id="WP_013488563.1">
    <property type="nucleotide sequence ID" value="NC_014829.1"/>
</dbReference>
<dbReference type="CDD" id="cd18807">
    <property type="entry name" value="SF1_C_UvrD"/>
    <property type="match status" value="1"/>
</dbReference>
<keyword evidence="4 13" id="KW-0378">Hydrolase</keyword>
<dbReference type="AlphaFoldDB" id="E6U0B1"/>
<evidence type="ECO:0000256" key="14">
    <source>
        <dbReference type="PROSITE-ProRule" id="PRU00560"/>
    </source>
</evidence>
<evidence type="ECO:0000313" key="17">
    <source>
        <dbReference type="EMBL" id="ADU30227.1"/>
    </source>
</evidence>
<comment type="function">
    <text evidence="13">The heterodimer acts as both an ATP-dependent DNA helicase and an ATP-dependent, dual-direction single-stranded exonuclease. Recognizes the chi site generating a DNA molecule suitable for the initiation of homologous recombination. The AddA nuclease domain is required for chi fragment generation; this subunit has the helicase and 3' -&gt; 5' nuclease activities.</text>
</comment>
<feature type="binding site" evidence="14">
    <location>
        <begin position="31"/>
        <end position="38"/>
    </location>
    <ligand>
        <name>ATP</name>
        <dbReference type="ChEBI" id="CHEBI:30616"/>
    </ligand>
</feature>
<evidence type="ECO:0000256" key="11">
    <source>
        <dbReference type="ARBA" id="ARBA00034617"/>
    </source>
</evidence>
<dbReference type="PROSITE" id="PS51198">
    <property type="entry name" value="UVRD_HELICASE_ATP_BIND"/>
    <property type="match status" value="1"/>
</dbReference>
<dbReference type="InterPro" id="IPR027417">
    <property type="entry name" value="P-loop_NTPase"/>
</dbReference>
<dbReference type="InterPro" id="IPR014017">
    <property type="entry name" value="DNA_helicase_UvrD-like_C"/>
</dbReference>
<keyword evidence="8 13" id="KW-0238">DNA-binding</keyword>
<keyword evidence="5 13" id="KW-0347">Helicase</keyword>
<dbReference type="Gene3D" id="3.90.320.10">
    <property type="match status" value="1"/>
</dbReference>
<dbReference type="Gene3D" id="1.10.274.50">
    <property type="match status" value="1"/>
</dbReference>
<keyword evidence="3 13" id="KW-0227">DNA damage</keyword>
<dbReference type="SUPFAM" id="SSF52980">
    <property type="entry name" value="Restriction endonuclease-like"/>
    <property type="match status" value="1"/>
</dbReference>
<evidence type="ECO:0000256" key="3">
    <source>
        <dbReference type="ARBA" id="ARBA00022763"/>
    </source>
</evidence>
<dbReference type="GO" id="GO:0033202">
    <property type="term" value="C:DNA helicase complex"/>
    <property type="evidence" value="ECO:0007669"/>
    <property type="project" value="TreeGrafter"/>
</dbReference>
<evidence type="ECO:0000256" key="10">
    <source>
        <dbReference type="ARBA" id="ARBA00023235"/>
    </source>
</evidence>
<dbReference type="PANTHER" id="PTHR11070:SF48">
    <property type="entry name" value="ATP-DEPENDENT HELICASE_NUCLEASE SUBUNIT A"/>
    <property type="match status" value="1"/>
</dbReference>
<dbReference type="OrthoDB" id="9810135at2"/>